<dbReference type="Proteomes" id="UP000886520">
    <property type="component" value="Chromosome 16"/>
</dbReference>
<evidence type="ECO:0000313" key="4">
    <source>
        <dbReference type="EMBL" id="KAI5068140.1"/>
    </source>
</evidence>
<feature type="compositionally biased region" description="Polar residues" evidence="1">
    <location>
        <begin position="59"/>
        <end position="80"/>
    </location>
</feature>
<protein>
    <recommendedName>
        <fullName evidence="3">Fungal lipase-type domain-containing protein</fullName>
    </recommendedName>
</protein>
<proteinExistence type="predicted"/>
<sequence length="559" mass="62421">MESTSNLASSSSAKLSSDMEFEAEEFVLADITESNPLGYIGSLFKSWSKDGIPPLSKQGVGTTDHSATGVSPSLKTSGHSTSRNYHLSWAAICSIILMKILLLFATPLEIFGNILEYILNLFYMNDGLRGFLVKLLFDLGSLKTPRMGQSNYYSSIMLIDPRAELRVPDGILTNSAMLVSDVGMKTMADVCVMAAKFAYENENVIRKTVEETWKMNFVQFYDCWNDYFKVNGTQAFIFTDKKQDANIVVAAFRGTQPFNMYDWCTDLDFSYYVLPNVGRVHVGFLEALGLGSRTDRETLNQAKINAVMKANKIISHATPTSGLSSDKVLAYDAICVKVRALLNDNPRAKLYITGHSLGAALATVFTALLQIEENDLCSKHGATFTFGQPRVGDLKFASYVEKKLCGTSPRKYFRVVYRTDVVPRLPWDDVVFQFKHVPPCHYYRSIFKSLALVEEPYKNLSSLIVQPMPHMSAMWELCISLFSKAFRGSKETDLAIITRFFAVICPGLCAHSPGCYVDAVRLAPSSFLLQPVSSEKMGTMAYLLSSFIRLITFQWPIFV</sequence>
<dbReference type="Pfam" id="PF01764">
    <property type="entry name" value="Lipase_3"/>
    <property type="match status" value="1"/>
</dbReference>
<dbReference type="CDD" id="cd00519">
    <property type="entry name" value="Lipase_3"/>
    <property type="match status" value="1"/>
</dbReference>
<comment type="caution">
    <text evidence="4">The sequence shown here is derived from an EMBL/GenBank/DDBJ whole genome shotgun (WGS) entry which is preliminary data.</text>
</comment>
<dbReference type="InterPro" id="IPR029058">
    <property type="entry name" value="AB_hydrolase_fold"/>
</dbReference>
<organism evidence="4 5">
    <name type="scientific">Adiantum capillus-veneris</name>
    <name type="common">Maidenhair fern</name>
    <dbReference type="NCBI Taxonomy" id="13818"/>
    <lineage>
        <taxon>Eukaryota</taxon>
        <taxon>Viridiplantae</taxon>
        <taxon>Streptophyta</taxon>
        <taxon>Embryophyta</taxon>
        <taxon>Tracheophyta</taxon>
        <taxon>Polypodiopsida</taxon>
        <taxon>Polypodiidae</taxon>
        <taxon>Polypodiales</taxon>
        <taxon>Pteridineae</taxon>
        <taxon>Pteridaceae</taxon>
        <taxon>Vittarioideae</taxon>
        <taxon>Adiantum</taxon>
    </lineage>
</organism>
<name>A0A9D4ZC45_ADICA</name>
<dbReference type="PANTHER" id="PTHR46086:SF3">
    <property type="entry name" value="TRIACYLGLYCEROL LIPASE OBL1"/>
    <property type="match status" value="1"/>
</dbReference>
<dbReference type="GO" id="GO:0006629">
    <property type="term" value="P:lipid metabolic process"/>
    <property type="evidence" value="ECO:0007669"/>
    <property type="project" value="InterPro"/>
</dbReference>
<keyword evidence="2" id="KW-0472">Membrane</keyword>
<keyword evidence="2" id="KW-0812">Transmembrane</keyword>
<evidence type="ECO:0000313" key="5">
    <source>
        <dbReference type="Proteomes" id="UP000886520"/>
    </source>
</evidence>
<evidence type="ECO:0000256" key="2">
    <source>
        <dbReference type="SAM" id="Phobius"/>
    </source>
</evidence>
<feature type="region of interest" description="Disordered" evidence="1">
    <location>
        <begin position="58"/>
        <end position="80"/>
    </location>
</feature>
<dbReference type="Gene3D" id="3.40.50.1820">
    <property type="entry name" value="alpha/beta hydrolase"/>
    <property type="match status" value="1"/>
</dbReference>
<keyword evidence="2" id="KW-1133">Transmembrane helix</keyword>
<evidence type="ECO:0000259" key="3">
    <source>
        <dbReference type="Pfam" id="PF01764"/>
    </source>
</evidence>
<dbReference type="InterPro" id="IPR044819">
    <property type="entry name" value="OBL-like"/>
</dbReference>
<feature type="transmembrane region" description="Helical" evidence="2">
    <location>
        <begin position="85"/>
        <end position="105"/>
    </location>
</feature>
<gene>
    <name evidence="4" type="ORF">GOP47_0016485</name>
</gene>
<dbReference type="EMBL" id="JABFUD020000016">
    <property type="protein sequence ID" value="KAI5068140.1"/>
    <property type="molecule type" value="Genomic_DNA"/>
</dbReference>
<reference evidence="4" key="1">
    <citation type="submission" date="2021-01" db="EMBL/GenBank/DDBJ databases">
        <title>Adiantum capillus-veneris genome.</title>
        <authorList>
            <person name="Fang Y."/>
            <person name="Liao Q."/>
        </authorList>
    </citation>
    <scope>NUCLEOTIDE SEQUENCE</scope>
    <source>
        <strain evidence="4">H3</strain>
        <tissue evidence="4">Leaf</tissue>
    </source>
</reference>
<dbReference type="OrthoDB" id="438440at2759"/>
<dbReference type="GO" id="GO:0004806">
    <property type="term" value="F:triacylglycerol lipase activity"/>
    <property type="evidence" value="ECO:0007669"/>
    <property type="project" value="InterPro"/>
</dbReference>
<feature type="domain" description="Fungal lipase-type" evidence="3">
    <location>
        <begin position="249"/>
        <end position="427"/>
    </location>
</feature>
<dbReference type="InterPro" id="IPR002921">
    <property type="entry name" value="Fungal_lipase-type"/>
</dbReference>
<accession>A0A9D4ZC45</accession>
<keyword evidence="5" id="KW-1185">Reference proteome</keyword>
<dbReference type="SUPFAM" id="SSF53474">
    <property type="entry name" value="alpha/beta-Hydrolases"/>
    <property type="match status" value="1"/>
</dbReference>
<evidence type="ECO:0000256" key="1">
    <source>
        <dbReference type="SAM" id="MobiDB-lite"/>
    </source>
</evidence>
<dbReference type="AlphaFoldDB" id="A0A9D4ZC45"/>
<dbReference type="PANTHER" id="PTHR46086">
    <property type="entry name" value="ALPHA/BETA-HYDROLASES SUPERFAMILY PROTEIN"/>
    <property type="match status" value="1"/>
</dbReference>